<sequence>MAFGMMKDMRAMARDPMSVLTPTTREGYLVKLGFNSGKWQQRYFVLRGDQLVYYSKPQGTEKGRIVLNQSATVAPVQSGASLKSTAMAPGVALKQPIGEHGIEIVAPFRTGPRAYYMFTTTQADRDGWVNAIAPLCSGTAPAGGNPMGNLAGMMASLPSAGGAGAGAGAGAGGFGALGALAGMGGAAPAAAAPATAAASAPVAVTAGSSSGYQGGAPLKPPGSAIGKTLPAIPQGNNFTAGAGAPKASMGDMLGMAFKMQAAMKSHQNDPHLSKEDNAVGLATKIQGASGVTDYKNAMIAFLKELEANHLPPGAAGFVVTENPGPGSLAQAANLQPYDLIFEYEGQRITEATTPQEFGAARQQHFASTGKFTIGVYNFQAQPGMYTSTGQYARIDDPNPPAGTNYVVKAHFQVGIGMMSQNEYFPLYDYQGPALHNGRQVFVEAYTQPQPGMFVSSPEKYTPLPAR</sequence>
<evidence type="ECO:0000313" key="3">
    <source>
        <dbReference type="Proteomes" id="UP000001357"/>
    </source>
</evidence>
<feature type="domain" description="PH" evidence="1">
    <location>
        <begin position="22"/>
        <end position="137"/>
    </location>
</feature>
<dbReference type="SUPFAM" id="SSF50729">
    <property type="entry name" value="PH domain-like"/>
    <property type="match status" value="1"/>
</dbReference>
<dbReference type="EMBL" id="CH991543">
    <property type="protein sequence ID" value="EDQ92488.1"/>
    <property type="molecule type" value="Genomic_DNA"/>
</dbReference>
<dbReference type="InParanoid" id="A9UPW1"/>
<dbReference type="SMART" id="SM00233">
    <property type="entry name" value="PH"/>
    <property type="match status" value="1"/>
</dbReference>
<evidence type="ECO:0000259" key="1">
    <source>
        <dbReference type="PROSITE" id="PS50003"/>
    </source>
</evidence>
<dbReference type="PANTHER" id="PTHR12092:SF16">
    <property type="entry name" value="PH DOMAIN-CONTAINING PROTEIN"/>
    <property type="match status" value="1"/>
</dbReference>
<dbReference type="PANTHER" id="PTHR12092">
    <property type="entry name" value="PLECKSTRIN"/>
    <property type="match status" value="1"/>
</dbReference>
<protein>
    <recommendedName>
        <fullName evidence="1">PH domain-containing protein</fullName>
    </recommendedName>
</protein>
<dbReference type="Pfam" id="PF00169">
    <property type="entry name" value="PH"/>
    <property type="match status" value="1"/>
</dbReference>
<dbReference type="PROSITE" id="PS50003">
    <property type="entry name" value="PH_DOMAIN"/>
    <property type="match status" value="1"/>
</dbReference>
<name>A9UPW1_MONBE</name>
<dbReference type="OMA" id="AFHASRM"/>
<dbReference type="InterPro" id="IPR011993">
    <property type="entry name" value="PH-like_dom_sf"/>
</dbReference>
<dbReference type="KEGG" id="mbr:MONBRDRAFT_30877"/>
<dbReference type="InterPro" id="IPR037370">
    <property type="entry name" value="Pleckstrin"/>
</dbReference>
<dbReference type="GO" id="GO:0030036">
    <property type="term" value="P:actin cytoskeleton organization"/>
    <property type="evidence" value="ECO:0000318"/>
    <property type="project" value="GO_Central"/>
</dbReference>
<dbReference type="AlphaFoldDB" id="A9UPW1"/>
<dbReference type="GO" id="GO:0005886">
    <property type="term" value="C:plasma membrane"/>
    <property type="evidence" value="ECO:0000318"/>
    <property type="project" value="GO_Central"/>
</dbReference>
<keyword evidence="3" id="KW-1185">Reference proteome</keyword>
<dbReference type="Gene3D" id="2.30.29.30">
    <property type="entry name" value="Pleckstrin-homology domain (PH domain)/Phosphotyrosine-binding domain (PTB)"/>
    <property type="match status" value="1"/>
</dbReference>
<proteinExistence type="predicted"/>
<dbReference type="GeneID" id="5887303"/>
<evidence type="ECO:0000313" key="2">
    <source>
        <dbReference type="EMBL" id="EDQ92488.1"/>
    </source>
</evidence>
<gene>
    <name evidence="2" type="ORF">MONBRDRAFT_30877</name>
</gene>
<accession>A9UPW1</accession>
<dbReference type="RefSeq" id="XP_001742250.1">
    <property type="nucleotide sequence ID" value="XM_001742198.1"/>
</dbReference>
<dbReference type="InterPro" id="IPR001849">
    <property type="entry name" value="PH_domain"/>
</dbReference>
<organism evidence="2 3">
    <name type="scientific">Monosiga brevicollis</name>
    <name type="common">Choanoflagellate</name>
    <dbReference type="NCBI Taxonomy" id="81824"/>
    <lineage>
        <taxon>Eukaryota</taxon>
        <taxon>Choanoflagellata</taxon>
        <taxon>Craspedida</taxon>
        <taxon>Salpingoecidae</taxon>
        <taxon>Monosiga</taxon>
    </lineage>
</organism>
<reference evidence="2 3" key="1">
    <citation type="journal article" date="2008" name="Nature">
        <title>The genome of the choanoflagellate Monosiga brevicollis and the origin of metazoans.</title>
        <authorList>
            <consortium name="JGI Sequencing"/>
            <person name="King N."/>
            <person name="Westbrook M.J."/>
            <person name="Young S.L."/>
            <person name="Kuo A."/>
            <person name="Abedin M."/>
            <person name="Chapman J."/>
            <person name="Fairclough S."/>
            <person name="Hellsten U."/>
            <person name="Isogai Y."/>
            <person name="Letunic I."/>
            <person name="Marr M."/>
            <person name="Pincus D."/>
            <person name="Putnam N."/>
            <person name="Rokas A."/>
            <person name="Wright K.J."/>
            <person name="Zuzow R."/>
            <person name="Dirks W."/>
            <person name="Good M."/>
            <person name="Goodstein D."/>
            <person name="Lemons D."/>
            <person name="Li W."/>
            <person name="Lyons J.B."/>
            <person name="Morris A."/>
            <person name="Nichols S."/>
            <person name="Richter D.J."/>
            <person name="Salamov A."/>
            <person name="Bork P."/>
            <person name="Lim W.A."/>
            <person name="Manning G."/>
            <person name="Miller W.T."/>
            <person name="McGinnis W."/>
            <person name="Shapiro H."/>
            <person name="Tjian R."/>
            <person name="Grigoriev I.V."/>
            <person name="Rokhsar D."/>
        </authorList>
    </citation>
    <scope>NUCLEOTIDE SEQUENCE [LARGE SCALE GENOMIC DNA]</scope>
    <source>
        <strain evidence="3">MX1 / ATCC 50154</strain>
    </source>
</reference>
<dbReference type="Proteomes" id="UP000001357">
    <property type="component" value="Unassembled WGS sequence"/>
</dbReference>